<name>A0A930E2T0_9FIRM</name>
<evidence type="ECO:0000256" key="2">
    <source>
        <dbReference type="ARBA" id="ARBA00010742"/>
    </source>
</evidence>
<evidence type="ECO:0000256" key="5">
    <source>
        <dbReference type="SAM" id="SignalP"/>
    </source>
</evidence>
<accession>A0A930E2T0</accession>
<dbReference type="SUPFAM" id="SSF53850">
    <property type="entry name" value="Periplasmic binding protein-like II"/>
    <property type="match status" value="1"/>
</dbReference>
<comment type="similarity">
    <text evidence="2">Belongs to the bacterial solute-binding protein SsuA/TauA family.</text>
</comment>
<feature type="chain" id="PRO_5039652995" evidence="5">
    <location>
        <begin position="23"/>
        <end position="360"/>
    </location>
</feature>
<feature type="region of interest" description="Disordered" evidence="4">
    <location>
        <begin position="25"/>
        <end position="45"/>
    </location>
</feature>
<dbReference type="EMBL" id="JABZRE010000039">
    <property type="protein sequence ID" value="MBF1307590.1"/>
    <property type="molecule type" value="Genomic_DNA"/>
</dbReference>
<protein>
    <submittedName>
        <fullName evidence="6">ABC transporter substrate-binding protein</fullName>
    </submittedName>
</protein>
<dbReference type="Pfam" id="PF13379">
    <property type="entry name" value="NMT1_2"/>
    <property type="match status" value="1"/>
</dbReference>
<dbReference type="PROSITE" id="PS51257">
    <property type="entry name" value="PROKAR_LIPOPROTEIN"/>
    <property type="match status" value="1"/>
</dbReference>
<gene>
    <name evidence="6" type="ORF">HXM94_07430</name>
</gene>
<comment type="caution">
    <text evidence="6">The sequence shown here is derived from an EMBL/GenBank/DDBJ whole genome shotgun (WGS) entry which is preliminary data.</text>
</comment>
<evidence type="ECO:0000256" key="1">
    <source>
        <dbReference type="ARBA" id="ARBA00004418"/>
    </source>
</evidence>
<evidence type="ECO:0000256" key="4">
    <source>
        <dbReference type="SAM" id="MobiDB-lite"/>
    </source>
</evidence>
<dbReference type="AlphaFoldDB" id="A0A930E2T0"/>
<dbReference type="PANTHER" id="PTHR30024">
    <property type="entry name" value="ALIPHATIC SULFONATES-BINDING PROTEIN-RELATED"/>
    <property type="match status" value="1"/>
</dbReference>
<evidence type="ECO:0000256" key="3">
    <source>
        <dbReference type="ARBA" id="ARBA00022729"/>
    </source>
</evidence>
<keyword evidence="3 5" id="KW-0732">Signal</keyword>
<dbReference type="Gene3D" id="3.40.190.10">
    <property type="entry name" value="Periplasmic binding protein-like II"/>
    <property type="match status" value="2"/>
</dbReference>
<dbReference type="GO" id="GO:0042597">
    <property type="term" value="C:periplasmic space"/>
    <property type="evidence" value="ECO:0007669"/>
    <property type="project" value="UniProtKB-SubCell"/>
</dbReference>
<proteinExistence type="inferred from homology"/>
<organism evidence="6 7">
    <name type="scientific">Parvimonas micra</name>
    <dbReference type="NCBI Taxonomy" id="33033"/>
    <lineage>
        <taxon>Bacteria</taxon>
        <taxon>Bacillati</taxon>
        <taxon>Bacillota</taxon>
        <taxon>Tissierellia</taxon>
        <taxon>Tissierellales</taxon>
        <taxon>Peptoniphilaceae</taxon>
        <taxon>Parvimonas</taxon>
    </lineage>
</organism>
<feature type="signal peptide" evidence="5">
    <location>
        <begin position="1"/>
        <end position="22"/>
    </location>
</feature>
<comment type="subcellular location">
    <subcellularLocation>
        <location evidence="1">Periplasm</location>
    </subcellularLocation>
</comment>
<dbReference type="PANTHER" id="PTHR30024:SF47">
    <property type="entry name" value="TAURINE-BINDING PERIPLASMIC PROTEIN"/>
    <property type="match status" value="1"/>
</dbReference>
<evidence type="ECO:0000313" key="7">
    <source>
        <dbReference type="Proteomes" id="UP000758611"/>
    </source>
</evidence>
<evidence type="ECO:0000313" key="6">
    <source>
        <dbReference type="EMBL" id="MBF1307590.1"/>
    </source>
</evidence>
<dbReference type="RefSeq" id="WP_278478497.1">
    <property type="nucleotide sequence ID" value="NZ_JABZRE010000039.1"/>
</dbReference>
<dbReference type="Proteomes" id="UP000758611">
    <property type="component" value="Unassembled WGS sequence"/>
</dbReference>
<feature type="compositionally biased region" description="Basic and acidic residues" evidence="4">
    <location>
        <begin position="26"/>
        <end position="43"/>
    </location>
</feature>
<sequence>MNKKGISLLLLSAMLFSVSGCGNTAKRADNNQSSEKKEEKNENKMTIADVDLNDPDLEEKWKKEPRYGTKITLGYNGGLCTSGLGIAHIKGFLAKQGLEGEIKNLQLSVADAIGTGKLDATTDHISTSVVPAVNGTNMVFTRGAHTGCKSLFVLKDSDIKKTSDLIGKEVAIHDGIGASDHNIALRFLSRDKVDYSKVKFKNVETAATIQAMQNGEIHAAMFSDQFAQKFVDQGVIRPIRSITTDDDFKIEPCCVLILNKKFVEENPITAAKLTKAHKEASDWIEENKKEAAQVINQNNWGSGNVESDQKFLETYNFKVTDERTAESLTDVLKDYAEFNLIKAESNSKETLAEIWRPMKK</sequence>
<reference evidence="6" key="1">
    <citation type="submission" date="2020-04" db="EMBL/GenBank/DDBJ databases">
        <title>Deep metagenomics examines the oral microbiome during advanced dental caries in children, revealing novel taxa and co-occurrences with host molecules.</title>
        <authorList>
            <person name="Baker J.L."/>
            <person name="Morton J.T."/>
            <person name="Dinis M."/>
            <person name="Alvarez R."/>
            <person name="Tran N.C."/>
            <person name="Knight R."/>
            <person name="Edlund A."/>
        </authorList>
    </citation>
    <scope>NUCLEOTIDE SEQUENCE</scope>
    <source>
        <strain evidence="6">JCVI_23_bin.11</strain>
    </source>
</reference>